<dbReference type="Proteomes" id="UP000183557">
    <property type="component" value="Unassembled WGS sequence"/>
</dbReference>
<feature type="transmembrane region" description="Helical" evidence="1">
    <location>
        <begin position="92"/>
        <end position="110"/>
    </location>
</feature>
<keyword evidence="1" id="KW-1133">Transmembrane helix</keyword>
<keyword evidence="1" id="KW-0472">Membrane</keyword>
<evidence type="ECO:0000256" key="1">
    <source>
        <dbReference type="SAM" id="Phobius"/>
    </source>
</evidence>
<evidence type="ECO:0000313" key="2">
    <source>
        <dbReference type="EMBL" id="SFK31580.1"/>
    </source>
</evidence>
<keyword evidence="1" id="KW-0812">Transmembrane</keyword>
<feature type="transmembrane region" description="Helical" evidence="1">
    <location>
        <begin position="122"/>
        <end position="140"/>
    </location>
</feature>
<protein>
    <submittedName>
        <fullName evidence="2">Uncharacterized protein</fullName>
    </submittedName>
</protein>
<reference evidence="3" key="1">
    <citation type="submission" date="2016-10" db="EMBL/GenBank/DDBJ databases">
        <authorList>
            <person name="Varghese N."/>
            <person name="Submissions S."/>
        </authorList>
    </citation>
    <scope>NUCLEOTIDE SEQUENCE [LARGE SCALE GENOMIC DNA]</scope>
    <source>
        <strain evidence="3">CGMCC 1.3704</strain>
    </source>
</reference>
<keyword evidence="3" id="KW-1185">Reference proteome</keyword>
<sequence>MRNLLAVLISGNLSSLMLTLYLTNDYNNFVDYLFFNFVIILLGHFLYAFPFSFLVEKLSNRFVDGKFFIGYGVYLVIAVLGVVILTPFIIFYSFYLLLVAIVFPITFEIIKKVPDRYVGKSVILASLLTFLLWLSMYYSLL</sequence>
<organism evidence="2 3">
    <name type="scientific">Halobacillus dabanensis</name>
    <dbReference type="NCBI Taxonomy" id="240302"/>
    <lineage>
        <taxon>Bacteria</taxon>
        <taxon>Bacillati</taxon>
        <taxon>Bacillota</taxon>
        <taxon>Bacilli</taxon>
        <taxon>Bacillales</taxon>
        <taxon>Bacillaceae</taxon>
        <taxon>Halobacillus</taxon>
    </lineage>
</organism>
<dbReference type="EMBL" id="FOSB01000011">
    <property type="protein sequence ID" value="SFK31580.1"/>
    <property type="molecule type" value="Genomic_DNA"/>
</dbReference>
<feature type="transmembrane region" description="Helical" evidence="1">
    <location>
        <begin position="32"/>
        <end position="55"/>
    </location>
</feature>
<gene>
    <name evidence="2" type="ORF">SAMN04487936_11122</name>
</gene>
<proteinExistence type="predicted"/>
<feature type="transmembrane region" description="Helical" evidence="1">
    <location>
        <begin position="67"/>
        <end position="86"/>
    </location>
</feature>
<name>A0A1I3YIG5_HALDA</name>
<accession>A0A1I3YIG5</accession>
<evidence type="ECO:0000313" key="3">
    <source>
        <dbReference type="Proteomes" id="UP000183557"/>
    </source>
</evidence>
<dbReference type="AlphaFoldDB" id="A0A1I3YIG5"/>